<organism evidence="1">
    <name type="scientific">Arundo donax</name>
    <name type="common">Giant reed</name>
    <name type="synonym">Donax arundinaceus</name>
    <dbReference type="NCBI Taxonomy" id="35708"/>
    <lineage>
        <taxon>Eukaryota</taxon>
        <taxon>Viridiplantae</taxon>
        <taxon>Streptophyta</taxon>
        <taxon>Embryophyta</taxon>
        <taxon>Tracheophyta</taxon>
        <taxon>Spermatophyta</taxon>
        <taxon>Magnoliopsida</taxon>
        <taxon>Liliopsida</taxon>
        <taxon>Poales</taxon>
        <taxon>Poaceae</taxon>
        <taxon>PACMAD clade</taxon>
        <taxon>Arundinoideae</taxon>
        <taxon>Arundineae</taxon>
        <taxon>Arundo</taxon>
    </lineage>
</organism>
<protein>
    <submittedName>
        <fullName evidence="1">Uncharacterized protein</fullName>
    </submittedName>
</protein>
<name>A0A0A9B3Q7_ARUDO</name>
<dbReference type="AlphaFoldDB" id="A0A0A9B3Q7"/>
<sequence>MFHVLTFCNLYFPHFAHEQGIHSNVSCHAYHVTLIIESHQIC</sequence>
<accession>A0A0A9B3Q7</accession>
<evidence type="ECO:0000313" key="1">
    <source>
        <dbReference type="EMBL" id="JAD53962.1"/>
    </source>
</evidence>
<proteinExistence type="predicted"/>
<reference evidence="1" key="2">
    <citation type="journal article" date="2015" name="Data Brief">
        <title>Shoot transcriptome of the giant reed, Arundo donax.</title>
        <authorList>
            <person name="Barrero R.A."/>
            <person name="Guerrero F.D."/>
            <person name="Moolhuijzen P."/>
            <person name="Goolsby J.A."/>
            <person name="Tidwell J."/>
            <person name="Bellgard S.E."/>
            <person name="Bellgard M.I."/>
        </authorList>
    </citation>
    <scope>NUCLEOTIDE SEQUENCE</scope>
    <source>
        <tissue evidence="1">Shoot tissue taken approximately 20 cm above the soil surface</tissue>
    </source>
</reference>
<reference evidence="1" key="1">
    <citation type="submission" date="2014-09" db="EMBL/GenBank/DDBJ databases">
        <authorList>
            <person name="Magalhaes I.L.F."/>
            <person name="Oliveira U."/>
            <person name="Santos F.R."/>
            <person name="Vidigal T.H.D.A."/>
            <person name="Brescovit A.D."/>
            <person name="Santos A.J."/>
        </authorList>
    </citation>
    <scope>NUCLEOTIDE SEQUENCE</scope>
    <source>
        <tissue evidence="1">Shoot tissue taken approximately 20 cm above the soil surface</tissue>
    </source>
</reference>
<dbReference type="EMBL" id="GBRH01243933">
    <property type="protein sequence ID" value="JAD53962.1"/>
    <property type="molecule type" value="Transcribed_RNA"/>
</dbReference>